<feature type="compositionally biased region" description="Basic and acidic residues" evidence="1">
    <location>
        <begin position="517"/>
        <end position="550"/>
    </location>
</feature>
<feature type="compositionally biased region" description="Low complexity" evidence="1">
    <location>
        <begin position="341"/>
        <end position="355"/>
    </location>
</feature>
<feature type="compositionally biased region" description="Low complexity" evidence="1">
    <location>
        <begin position="304"/>
        <end position="331"/>
    </location>
</feature>
<name>A0ABY4NM79_9PSEU</name>
<feature type="compositionally biased region" description="Low complexity" evidence="1">
    <location>
        <begin position="381"/>
        <end position="390"/>
    </location>
</feature>
<dbReference type="Proteomes" id="UP000830158">
    <property type="component" value="Chromosome"/>
</dbReference>
<evidence type="ECO:0000313" key="3">
    <source>
        <dbReference type="Proteomes" id="UP000830158"/>
    </source>
</evidence>
<dbReference type="EMBL" id="CP091196">
    <property type="protein sequence ID" value="UQS21535.1"/>
    <property type="molecule type" value="Genomic_DNA"/>
</dbReference>
<feature type="compositionally biased region" description="Low complexity" evidence="1">
    <location>
        <begin position="400"/>
        <end position="426"/>
    </location>
</feature>
<protein>
    <submittedName>
        <fullName evidence="2">PPE domain-containing protein</fullName>
    </submittedName>
</protein>
<feature type="compositionally biased region" description="Low complexity" evidence="1">
    <location>
        <begin position="278"/>
        <end position="295"/>
    </location>
</feature>
<proteinExistence type="predicted"/>
<keyword evidence="3" id="KW-1185">Reference proteome</keyword>
<accession>A0ABY4NM79</accession>
<evidence type="ECO:0000313" key="2">
    <source>
        <dbReference type="EMBL" id="UQS21535.1"/>
    </source>
</evidence>
<dbReference type="RefSeq" id="WP_249464290.1">
    <property type="nucleotide sequence ID" value="NZ_CP091196.1"/>
</dbReference>
<sequence>MATFDSSKYDIPTLVAKLRDQRFDGYQPEQLAQVVEKFRDGAGPSGITAAVEALKSISGALAETEAALRTQLTALGVEWQSRAGGQASSVVAREAGFSGEATAKVEQAAQMLFEQAEAFTRTRNKLPAPEDLRKAGGYTFGDTVFSLFGFETDHAADVRTAEEAKAQAVDALNAYAHDTGHYLGSVSTVDAPAPVSLLSAPGTGVVSGVGGAAAPVPSLPDTTPTQAQGTKDTTPDTSGMGLAGGGAPAVGTAASTAGGAGVAGAAGAVRSGTGGTTAGHRGAAGPPASGAAAGRAGAGGATGHRGAASAGGAAGRPGAAGFADRQASGSAGQHGAGAAGSGRTSSGSGSGLTSRPGVPGSAGQPGTGEAHGAGGRSAAVPGGNARAGSASGSGTGAGAGNAATPAEEALGKGRSAGAAPPSATAPTAVGPGFAAVRAPSGLSGLAEAAPALGAAGASGALAGEGDRQSRVGRNTAGHRIHQIPADDLPEEEEARLARRGGHTPDPVTTRAILEPAAPRDGEEEVRRFGVDDNDLFTDRRDVAPDTIGDR</sequence>
<feature type="region of interest" description="Disordered" evidence="1">
    <location>
        <begin position="211"/>
        <end position="426"/>
    </location>
</feature>
<reference evidence="2" key="1">
    <citation type="submission" date="2022-01" db="EMBL/GenBank/DDBJ databases">
        <title>PSI-footprinting approach for the identification of protein synthesis inhibitor producers.</title>
        <authorList>
            <person name="Handel F."/>
            <person name="Kulik A."/>
            <person name="Wex K.W."/>
            <person name="Berscheid A."/>
            <person name="Saur J.S."/>
            <person name="Winkler A."/>
            <person name="Wibberg D."/>
            <person name="Kalinowski J."/>
            <person name="Broetz-Oesterhelt H."/>
            <person name="Mast Y."/>
        </authorList>
    </citation>
    <scope>NUCLEOTIDE SEQUENCE</scope>
    <source>
        <strain evidence="2">KNN 49.3e</strain>
    </source>
</reference>
<feature type="compositionally biased region" description="Gly residues" evidence="1">
    <location>
        <begin position="363"/>
        <end position="375"/>
    </location>
</feature>
<organism evidence="2 3">
    <name type="scientific">Amycolatopsis thermalba</name>
    <dbReference type="NCBI Taxonomy" id="944492"/>
    <lineage>
        <taxon>Bacteria</taxon>
        <taxon>Bacillati</taxon>
        <taxon>Actinomycetota</taxon>
        <taxon>Actinomycetes</taxon>
        <taxon>Pseudonocardiales</taxon>
        <taxon>Pseudonocardiaceae</taxon>
        <taxon>Amycolatopsis</taxon>
    </lineage>
</organism>
<evidence type="ECO:0000256" key="1">
    <source>
        <dbReference type="SAM" id="MobiDB-lite"/>
    </source>
</evidence>
<feature type="region of interest" description="Disordered" evidence="1">
    <location>
        <begin position="457"/>
        <end position="550"/>
    </location>
</feature>
<feature type="compositionally biased region" description="Polar residues" evidence="1">
    <location>
        <begin position="220"/>
        <end position="236"/>
    </location>
</feature>
<gene>
    <name evidence="2" type="ORF">L1857_01180</name>
</gene>
<dbReference type="InterPro" id="IPR038332">
    <property type="entry name" value="PPE_sf"/>
</dbReference>
<dbReference type="Gene3D" id="1.20.1260.20">
    <property type="entry name" value="PPE superfamily"/>
    <property type="match status" value="1"/>
</dbReference>
<dbReference type="SUPFAM" id="SSF140459">
    <property type="entry name" value="PE/PPE dimer-like"/>
    <property type="match status" value="1"/>
</dbReference>